<proteinExistence type="predicted"/>
<name>V9XP26_9NOCA</name>
<gene>
    <name evidence="1" type="ORF">Y013_13820</name>
</gene>
<evidence type="ECO:0000313" key="1">
    <source>
        <dbReference type="EMBL" id="AHD23779.1"/>
    </source>
</evidence>
<protein>
    <submittedName>
        <fullName evidence="1">Uncharacterized protein</fullName>
    </submittedName>
</protein>
<sequence>MNHELDTLEQLVLGRLRFADEPWLIRSERAAHWSISSPSGH</sequence>
<dbReference type="Proteomes" id="UP000018781">
    <property type="component" value="Chromosome"/>
</dbReference>
<dbReference type="AlphaFoldDB" id="V9XP26"/>
<organism evidence="1 2">
    <name type="scientific">Rhodococcus pyridinivorans SB3094</name>
    <dbReference type="NCBI Taxonomy" id="1435356"/>
    <lineage>
        <taxon>Bacteria</taxon>
        <taxon>Bacillati</taxon>
        <taxon>Actinomycetota</taxon>
        <taxon>Actinomycetes</taxon>
        <taxon>Mycobacteriales</taxon>
        <taxon>Nocardiaceae</taxon>
        <taxon>Rhodococcus</taxon>
    </lineage>
</organism>
<dbReference type="PATRIC" id="fig|1435356.3.peg.2781"/>
<dbReference type="HOGENOM" id="CLU_3275862_0_0_11"/>
<dbReference type="KEGG" id="rpy:Y013_13820"/>
<evidence type="ECO:0000313" key="2">
    <source>
        <dbReference type="Proteomes" id="UP000018781"/>
    </source>
</evidence>
<accession>V9XP26</accession>
<dbReference type="EMBL" id="CP006996">
    <property type="protein sequence ID" value="AHD23779.1"/>
    <property type="molecule type" value="Genomic_DNA"/>
</dbReference>
<reference evidence="1 2" key="1">
    <citation type="journal article" date="2014" name="Genome Announc.">
        <title>Complete Genome of Rhodococcus pyridinivorans SB3094, a Methyl-Ethyl-Ketone-Degrading Bacterium Used for Bioaugmentation.</title>
        <authorList>
            <person name="Dueholm M.S."/>
            <person name="Albertsen M."/>
            <person name="D'Imperio S."/>
            <person name="Tale V.P."/>
            <person name="Lewis D."/>
            <person name="Nielsen P.H."/>
            <person name="Nielsen J.L."/>
        </authorList>
    </citation>
    <scope>NUCLEOTIDE SEQUENCE [LARGE SCALE GENOMIC DNA]</scope>
    <source>
        <strain evidence="1 2">SB3094</strain>
    </source>
</reference>